<gene>
    <name evidence="2" type="ORF">BT67DRAFT_458772</name>
</gene>
<reference evidence="2" key="1">
    <citation type="journal article" date="2023" name="Mol. Phylogenet. Evol.">
        <title>Genome-scale phylogeny and comparative genomics of the fungal order Sordariales.</title>
        <authorList>
            <person name="Hensen N."/>
            <person name="Bonometti L."/>
            <person name="Westerberg I."/>
            <person name="Brannstrom I.O."/>
            <person name="Guillou S."/>
            <person name="Cros-Aarteil S."/>
            <person name="Calhoun S."/>
            <person name="Haridas S."/>
            <person name="Kuo A."/>
            <person name="Mondo S."/>
            <person name="Pangilinan J."/>
            <person name="Riley R."/>
            <person name="LaButti K."/>
            <person name="Andreopoulos B."/>
            <person name="Lipzen A."/>
            <person name="Chen C."/>
            <person name="Yan M."/>
            <person name="Daum C."/>
            <person name="Ng V."/>
            <person name="Clum A."/>
            <person name="Steindorff A."/>
            <person name="Ohm R.A."/>
            <person name="Martin F."/>
            <person name="Silar P."/>
            <person name="Natvig D.O."/>
            <person name="Lalanne C."/>
            <person name="Gautier V."/>
            <person name="Ament-Velasquez S.L."/>
            <person name="Kruys A."/>
            <person name="Hutchinson M.I."/>
            <person name="Powell A.J."/>
            <person name="Barry K."/>
            <person name="Miller A.N."/>
            <person name="Grigoriev I.V."/>
            <person name="Debuchy R."/>
            <person name="Gladieux P."/>
            <person name="Hiltunen Thoren M."/>
            <person name="Johannesson H."/>
        </authorList>
    </citation>
    <scope>NUCLEOTIDE SEQUENCE</scope>
    <source>
        <strain evidence="2">CBS 123565</strain>
    </source>
</reference>
<feature type="compositionally biased region" description="Basic and acidic residues" evidence="1">
    <location>
        <begin position="268"/>
        <end position="300"/>
    </location>
</feature>
<evidence type="ECO:0000313" key="2">
    <source>
        <dbReference type="EMBL" id="KAK4130384.1"/>
    </source>
</evidence>
<sequence>MTRPNTEDKGTILELTASRSKPAAMTRLRSPTDAAPFSKVGTSQLTQPGSGMTMPGRSSSLKLPVTRTASYRVREWVKRSNSSRTCGETGRPAPETLKGQIKHLGGGRVAAEGAEAAVCNTALVPPGAERTQTQTSPASSADSRVTQWLDFYSAAPSEAGSRQTHPLPKPPVPDRHHGADGDLRPLPLRVPSRDNVPPSRTLARKNSSGKPLPTLPGQPSGARKQLETGPTVAHVKLAGRDDTRTLFSTRYGGPIPTPDSGAGGAARACKDKGKEKQPDAGLDTGREEQSPRRAKTHDPVRHTRHERIWLHLNYHGEAPFLEAWGLDIADVADRLEGLSILQDLIQAERWRDRTTRDNDGTAGGR</sequence>
<accession>A0AAN6UCT4</accession>
<dbReference type="EMBL" id="MU853437">
    <property type="protein sequence ID" value="KAK4130384.1"/>
    <property type="molecule type" value="Genomic_DNA"/>
</dbReference>
<feature type="compositionally biased region" description="Basic and acidic residues" evidence="1">
    <location>
        <begin position="172"/>
        <end position="183"/>
    </location>
</feature>
<feature type="region of interest" description="Disordered" evidence="1">
    <location>
        <begin position="249"/>
        <end position="300"/>
    </location>
</feature>
<reference evidence="2" key="2">
    <citation type="submission" date="2023-05" db="EMBL/GenBank/DDBJ databases">
        <authorList>
            <consortium name="Lawrence Berkeley National Laboratory"/>
            <person name="Steindorff A."/>
            <person name="Hensen N."/>
            <person name="Bonometti L."/>
            <person name="Westerberg I."/>
            <person name="Brannstrom I.O."/>
            <person name="Guillou S."/>
            <person name="Cros-Aarteil S."/>
            <person name="Calhoun S."/>
            <person name="Haridas S."/>
            <person name="Kuo A."/>
            <person name="Mondo S."/>
            <person name="Pangilinan J."/>
            <person name="Riley R."/>
            <person name="Labutti K."/>
            <person name="Andreopoulos B."/>
            <person name="Lipzen A."/>
            <person name="Chen C."/>
            <person name="Yanf M."/>
            <person name="Daum C."/>
            <person name="Ng V."/>
            <person name="Clum A."/>
            <person name="Ohm R."/>
            <person name="Martin F."/>
            <person name="Silar P."/>
            <person name="Natvig D."/>
            <person name="Lalanne C."/>
            <person name="Gautier V."/>
            <person name="Ament-Velasquez S.L."/>
            <person name="Kruys A."/>
            <person name="Hutchinson M.I."/>
            <person name="Powell A.J."/>
            <person name="Barry K."/>
            <person name="Miller A.N."/>
            <person name="Grigoriev I.V."/>
            <person name="Debuchy R."/>
            <person name="Gladieux P."/>
            <person name="Thoren M.H."/>
            <person name="Johannesson H."/>
        </authorList>
    </citation>
    <scope>NUCLEOTIDE SEQUENCE</scope>
    <source>
        <strain evidence="2">CBS 123565</strain>
    </source>
</reference>
<organism evidence="2 3">
    <name type="scientific">Trichocladium antarcticum</name>
    <dbReference type="NCBI Taxonomy" id="1450529"/>
    <lineage>
        <taxon>Eukaryota</taxon>
        <taxon>Fungi</taxon>
        <taxon>Dikarya</taxon>
        <taxon>Ascomycota</taxon>
        <taxon>Pezizomycotina</taxon>
        <taxon>Sordariomycetes</taxon>
        <taxon>Sordariomycetidae</taxon>
        <taxon>Sordariales</taxon>
        <taxon>Chaetomiaceae</taxon>
        <taxon>Trichocladium</taxon>
    </lineage>
</organism>
<evidence type="ECO:0000256" key="1">
    <source>
        <dbReference type="SAM" id="MobiDB-lite"/>
    </source>
</evidence>
<feature type="compositionally biased region" description="Polar residues" evidence="1">
    <location>
        <begin position="40"/>
        <end position="61"/>
    </location>
</feature>
<evidence type="ECO:0000313" key="3">
    <source>
        <dbReference type="Proteomes" id="UP001304895"/>
    </source>
</evidence>
<dbReference type="AlphaFoldDB" id="A0AAN6UCT4"/>
<keyword evidence="3" id="KW-1185">Reference proteome</keyword>
<feature type="region of interest" description="Disordered" evidence="1">
    <location>
        <begin position="125"/>
        <end position="237"/>
    </location>
</feature>
<proteinExistence type="predicted"/>
<comment type="caution">
    <text evidence="2">The sequence shown here is derived from an EMBL/GenBank/DDBJ whole genome shotgun (WGS) entry which is preliminary data.</text>
</comment>
<feature type="region of interest" description="Disordered" evidence="1">
    <location>
        <begin position="18"/>
        <end position="65"/>
    </location>
</feature>
<protein>
    <submittedName>
        <fullName evidence="2">Uncharacterized protein</fullName>
    </submittedName>
</protein>
<feature type="compositionally biased region" description="Polar residues" evidence="1">
    <location>
        <begin position="130"/>
        <end position="146"/>
    </location>
</feature>
<dbReference type="Proteomes" id="UP001304895">
    <property type="component" value="Unassembled WGS sequence"/>
</dbReference>
<name>A0AAN6UCT4_9PEZI</name>